<accession>A0AA37PHV5</accession>
<reference evidence="2 3" key="1">
    <citation type="submission" date="2022-03" db="EMBL/GenBank/DDBJ databases">
        <title>Genome data of Colletotrichum spp.</title>
        <authorList>
            <person name="Utami Y.D."/>
            <person name="Hiruma K."/>
        </authorList>
    </citation>
    <scope>NUCLEOTIDE SEQUENCE [LARGE SCALE GENOMIC DNA]</scope>
    <source>
        <strain evidence="2 3">MAFF 239500</strain>
    </source>
</reference>
<comment type="caution">
    <text evidence="2">The sequence shown here is derived from an EMBL/GenBank/DDBJ whole genome shotgun (WGS) entry which is preliminary data.</text>
</comment>
<dbReference type="Proteomes" id="UP001055115">
    <property type="component" value="Unassembled WGS sequence"/>
</dbReference>
<dbReference type="EMBL" id="BQXU01000074">
    <property type="protein sequence ID" value="GKT52626.1"/>
    <property type="molecule type" value="Genomic_DNA"/>
</dbReference>
<feature type="region of interest" description="Disordered" evidence="1">
    <location>
        <begin position="1"/>
        <end position="20"/>
    </location>
</feature>
<dbReference type="RefSeq" id="XP_049134976.1">
    <property type="nucleotide sequence ID" value="XM_049279019.1"/>
</dbReference>
<evidence type="ECO:0000313" key="3">
    <source>
        <dbReference type="Proteomes" id="UP001055115"/>
    </source>
</evidence>
<evidence type="ECO:0000256" key="1">
    <source>
        <dbReference type="SAM" id="MobiDB-lite"/>
    </source>
</evidence>
<protein>
    <submittedName>
        <fullName evidence="2">Uncharacterized protein</fullName>
    </submittedName>
</protein>
<dbReference type="GeneID" id="73333609"/>
<keyword evidence="3" id="KW-1185">Reference proteome</keyword>
<name>A0AA37PHV5_9PEZI</name>
<organism evidence="2 3">
    <name type="scientific">Colletotrichum spaethianum</name>
    <dbReference type="NCBI Taxonomy" id="700344"/>
    <lineage>
        <taxon>Eukaryota</taxon>
        <taxon>Fungi</taxon>
        <taxon>Dikarya</taxon>
        <taxon>Ascomycota</taxon>
        <taxon>Pezizomycotina</taxon>
        <taxon>Sordariomycetes</taxon>
        <taxon>Hypocreomycetidae</taxon>
        <taxon>Glomerellales</taxon>
        <taxon>Glomerellaceae</taxon>
        <taxon>Colletotrichum</taxon>
        <taxon>Colletotrichum spaethianum species complex</taxon>
    </lineage>
</organism>
<sequence>MPPLNPPIDPGHRRKSKNDAWRCKHCKRRGDEVVSEKNAATGDFKGEHLVHERLCQGLDQDGHPLGLPAICPACNRVIGTRDRKDREPTPKMWMNHWLRCQPAYPLTDNFTLRNILQMFSKYLLPTTDMNAKFGNILSRKVALDDDKHLLHLEQQWKRDELTAAKGADDVISQYRSDFARPLSFRDFFQGAVPLTLEAHVSSVKPQDVVSAIRRLTSHKSVASRSIARLSDAQITASNVAFIQGAYGASVGPLGLTSS</sequence>
<gene>
    <name evidence="2" type="ORF">ColSpa_12807</name>
</gene>
<proteinExistence type="predicted"/>
<dbReference type="AlphaFoldDB" id="A0AA37PHV5"/>
<evidence type="ECO:0000313" key="2">
    <source>
        <dbReference type="EMBL" id="GKT52626.1"/>
    </source>
</evidence>